<keyword evidence="7 12" id="KW-0653">Protein transport</keyword>
<dbReference type="Pfam" id="PF00069">
    <property type="entry name" value="Pkinase"/>
    <property type="match status" value="1"/>
</dbReference>
<keyword evidence="9" id="KW-0496">Mitochondrion</keyword>
<accession>L5MEC8</accession>
<organism evidence="14 15">
    <name type="scientific">Myotis davidii</name>
    <name type="common">David's myotis</name>
    <dbReference type="NCBI Taxonomy" id="225400"/>
    <lineage>
        <taxon>Eukaryota</taxon>
        <taxon>Metazoa</taxon>
        <taxon>Chordata</taxon>
        <taxon>Craniata</taxon>
        <taxon>Vertebrata</taxon>
        <taxon>Euteleostomi</taxon>
        <taxon>Mammalia</taxon>
        <taxon>Eutheria</taxon>
        <taxon>Laurasiatheria</taxon>
        <taxon>Chiroptera</taxon>
        <taxon>Yangochiroptera</taxon>
        <taxon>Vespertilionidae</taxon>
        <taxon>Myotis</taxon>
    </lineage>
</organism>
<dbReference type="GO" id="GO:0016192">
    <property type="term" value="P:vesicle-mediated transport"/>
    <property type="evidence" value="ECO:0007669"/>
    <property type="project" value="InterPro"/>
</dbReference>
<dbReference type="GO" id="GO:0005743">
    <property type="term" value="C:mitochondrial inner membrane"/>
    <property type="evidence" value="ECO:0007669"/>
    <property type="project" value="UniProtKB-SubCell"/>
</dbReference>
<keyword evidence="4 12" id="KW-0813">Transport</keyword>
<evidence type="ECO:0000256" key="3">
    <source>
        <dbReference type="ARBA" id="ARBA00006416"/>
    </source>
</evidence>
<dbReference type="GO" id="GO:0015031">
    <property type="term" value="P:protein transport"/>
    <property type="evidence" value="ECO:0007669"/>
    <property type="project" value="UniProtKB-KW"/>
</dbReference>
<protein>
    <recommendedName>
        <fullName evidence="12">Vesicle transport protein</fullName>
    </recommendedName>
</protein>
<dbReference type="GO" id="GO:0006850">
    <property type="term" value="P:pyruvate import into mitochondria"/>
    <property type="evidence" value="ECO:0007669"/>
    <property type="project" value="InterPro"/>
</dbReference>
<keyword evidence="8 12" id="KW-1133">Transmembrane helix</keyword>
<evidence type="ECO:0000256" key="5">
    <source>
        <dbReference type="ARBA" id="ARBA00022692"/>
    </source>
</evidence>
<dbReference type="Gene3D" id="1.10.510.10">
    <property type="entry name" value="Transferase(Phosphotransferase) domain 1"/>
    <property type="match status" value="1"/>
</dbReference>
<dbReference type="InterPro" id="IPR000719">
    <property type="entry name" value="Prot_kinase_dom"/>
</dbReference>
<evidence type="ECO:0000313" key="15">
    <source>
        <dbReference type="Proteomes" id="UP000010556"/>
    </source>
</evidence>
<keyword evidence="6" id="KW-0999">Mitochondrion inner membrane</keyword>
<dbReference type="Proteomes" id="UP000010556">
    <property type="component" value="Unassembled WGS sequence"/>
</dbReference>
<dbReference type="eggNOG" id="KOG2887">
    <property type="taxonomic scope" value="Eukaryota"/>
</dbReference>
<dbReference type="GO" id="GO:0012505">
    <property type="term" value="C:endomembrane system"/>
    <property type="evidence" value="ECO:0007669"/>
    <property type="project" value="UniProtKB-ARBA"/>
</dbReference>
<dbReference type="PANTHER" id="PTHR23137:SF24">
    <property type="entry name" value="VESICLE TRANSPORT PROTEIN SFT2A"/>
    <property type="match status" value="1"/>
</dbReference>
<comment type="function">
    <text evidence="1 12">May be involved in fusion of retrograde transport vesicles derived from an endocytic compartment with the Golgi complex.</text>
</comment>
<dbReference type="InterPro" id="IPR011009">
    <property type="entry name" value="Kinase-like_dom_sf"/>
</dbReference>
<evidence type="ECO:0000313" key="14">
    <source>
        <dbReference type="EMBL" id="ELK36620.1"/>
    </source>
</evidence>
<dbReference type="Pfam" id="PF04178">
    <property type="entry name" value="Got1"/>
    <property type="match status" value="1"/>
</dbReference>
<evidence type="ECO:0000256" key="10">
    <source>
        <dbReference type="ARBA" id="ARBA00023136"/>
    </source>
</evidence>
<evidence type="ECO:0000256" key="1">
    <source>
        <dbReference type="ARBA" id="ARBA00003566"/>
    </source>
</evidence>
<feature type="transmembrane region" description="Helical" evidence="12">
    <location>
        <begin position="386"/>
        <end position="405"/>
    </location>
</feature>
<evidence type="ECO:0000259" key="13">
    <source>
        <dbReference type="Pfam" id="PF00069"/>
    </source>
</evidence>
<comment type="similarity">
    <text evidence="3">Belongs to the mitochondrial pyruvate carrier (MPC) (TC 2.A.105) family.</text>
</comment>
<keyword evidence="15" id="KW-1185">Reference proteome</keyword>
<evidence type="ECO:0000256" key="9">
    <source>
        <dbReference type="ARBA" id="ARBA00023128"/>
    </source>
</evidence>
<evidence type="ECO:0000256" key="8">
    <source>
        <dbReference type="ARBA" id="ARBA00022989"/>
    </source>
</evidence>
<dbReference type="EMBL" id="KB101395">
    <property type="protein sequence ID" value="ELK36620.1"/>
    <property type="molecule type" value="Genomic_DNA"/>
</dbReference>
<name>L5MEC8_MYODS</name>
<dbReference type="InterPro" id="IPR007305">
    <property type="entry name" value="Vesicle_transpt_Got1/SFT2"/>
</dbReference>
<proteinExistence type="inferred from homology"/>
<comment type="similarity">
    <text evidence="11 12">Belongs to the SFT2 family.</text>
</comment>
<dbReference type="AlphaFoldDB" id="L5MEC8"/>
<dbReference type="InterPro" id="IPR011691">
    <property type="entry name" value="Vesicle_transpt_SFT2"/>
</dbReference>
<dbReference type="Pfam" id="PF03650">
    <property type="entry name" value="MPC"/>
    <property type="match status" value="1"/>
</dbReference>
<reference evidence="15" key="1">
    <citation type="journal article" date="2013" name="Science">
        <title>Comparative analysis of bat genomes provides insight into the evolution of flight and immunity.</title>
        <authorList>
            <person name="Zhang G."/>
            <person name="Cowled C."/>
            <person name="Shi Z."/>
            <person name="Huang Z."/>
            <person name="Bishop-Lilly K.A."/>
            <person name="Fang X."/>
            <person name="Wynne J.W."/>
            <person name="Xiong Z."/>
            <person name="Baker M.L."/>
            <person name="Zhao W."/>
            <person name="Tachedjian M."/>
            <person name="Zhu Y."/>
            <person name="Zhou P."/>
            <person name="Jiang X."/>
            <person name="Ng J."/>
            <person name="Yang L."/>
            <person name="Wu L."/>
            <person name="Xiao J."/>
            <person name="Feng Y."/>
            <person name="Chen Y."/>
            <person name="Sun X."/>
            <person name="Zhang Y."/>
            <person name="Marsh G.A."/>
            <person name="Crameri G."/>
            <person name="Broder C.C."/>
            <person name="Frey K.G."/>
            <person name="Wang L.F."/>
            <person name="Wang J."/>
        </authorList>
    </citation>
    <scope>NUCLEOTIDE SEQUENCE [LARGE SCALE GENOMIC DNA]</scope>
</reference>
<keyword evidence="5 12" id="KW-0812">Transmembrane</keyword>
<evidence type="ECO:0000256" key="2">
    <source>
        <dbReference type="ARBA" id="ARBA00004448"/>
    </source>
</evidence>
<evidence type="ECO:0000256" key="6">
    <source>
        <dbReference type="ARBA" id="ARBA00022792"/>
    </source>
</evidence>
<gene>
    <name evidence="14" type="ORF">MDA_GLEAN10011300</name>
</gene>
<dbReference type="InterPro" id="IPR005336">
    <property type="entry name" value="MPC"/>
</dbReference>
<sequence length="421" mass="47293">METEPGGRPLLYPVAREARSGPGKLVLGPRTLAHCPADPGRDRVRTFTPFANGPDDTPEEILARIGSGKYALSGGNWDSVSEAAKDVVSQMLHVDPQQRLTAVQVLKHPWVVNREHLPQSQLSRQDVHLVKHFWGPVANWGLPIAAINDMKKSPEIISGRMTFALCCYSLTFMRFAYKVQPRNWLLFVCHATNEVAQLIQGGRLIKYKYVLLILERERESEEHRCERNIDRLSLVYALLRDRIHNPGSPDKGRLLAVLSAQIPEVPSRQSERQGHLSSPVRVPVLDASSLSFSTRVKWFAICFVSGIFFSILGTGLLWLPGGIKLFAVFYTFGNIAALASTCFLMGPFKQLKKMFETTRLLATVIMLLCFVLTLCAALWWHKKGLAVLFCILQFLSMTWYSLSYIPYARDAVMKCCSSLLS</sequence>
<feature type="transmembrane region" description="Helical" evidence="12">
    <location>
        <begin position="360"/>
        <end position="380"/>
    </location>
</feature>
<evidence type="ECO:0000256" key="7">
    <source>
        <dbReference type="ARBA" id="ARBA00022927"/>
    </source>
</evidence>
<comment type="subcellular location">
    <subcellularLocation>
        <location evidence="12">Membrane</location>
        <topology evidence="12">Multi-pass membrane protein</topology>
    </subcellularLocation>
    <subcellularLocation>
        <location evidence="2">Mitochondrion inner membrane</location>
        <topology evidence="2">Multi-pass membrane protein</topology>
    </subcellularLocation>
</comment>
<dbReference type="SUPFAM" id="SSF56112">
    <property type="entry name" value="Protein kinase-like (PK-like)"/>
    <property type="match status" value="1"/>
</dbReference>
<feature type="transmembrane region" description="Helical" evidence="12">
    <location>
        <begin position="298"/>
        <end position="319"/>
    </location>
</feature>
<evidence type="ECO:0000256" key="11">
    <source>
        <dbReference type="ARBA" id="ARBA00025800"/>
    </source>
</evidence>
<feature type="domain" description="Protein kinase" evidence="13">
    <location>
        <begin position="68"/>
        <end position="111"/>
    </location>
</feature>
<evidence type="ECO:0000256" key="4">
    <source>
        <dbReference type="ARBA" id="ARBA00022448"/>
    </source>
</evidence>
<keyword evidence="10 12" id="KW-0472">Membrane</keyword>
<dbReference type="PANTHER" id="PTHR23137">
    <property type="entry name" value="VESICLE TRANSPORT PROTEIN-RELATED"/>
    <property type="match status" value="1"/>
</dbReference>
<evidence type="ECO:0000256" key="12">
    <source>
        <dbReference type="RuleBase" id="RU363111"/>
    </source>
</evidence>
<feature type="transmembrane region" description="Helical" evidence="12">
    <location>
        <begin position="325"/>
        <end position="348"/>
    </location>
</feature>